<gene>
    <name evidence="8" type="ORF">H9728_01245</name>
</gene>
<feature type="transmembrane region" description="Helical" evidence="6">
    <location>
        <begin position="280"/>
        <end position="296"/>
    </location>
</feature>
<feature type="transmembrane region" description="Helical" evidence="6">
    <location>
        <begin position="258"/>
        <end position="274"/>
    </location>
</feature>
<comment type="caution">
    <text evidence="8">The sequence shown here is derived from an EMBL/GenBank/DDBJ whole genome shotgun (WGS) entry which is preliminary data.</text>
</comment>
<feature type="transmembrane region" description="Helical" evidence="6">
    <location>
        <begin position="389"/>
        <end position="409"/>
    </location>
</feature>
<proteinExistence type="predicted"/>
<feature type="transmembrane region" description="Helical" evidence="6">
    <location>
        <begin position="136"/>
        <end position="152"/>
    </location>
</feature>
<dbReference type="PANTHER" id="PTHR37422">
    <property type="entry name" value="TEICHURONIC ACID BIOSYNTHESIS PROTEIN TUAE"/>
    <property type="match status" value="1"/>
</dbReference>
<protein>
    <submittedName>
        <fullName evidence="8">O-antigen ligase family protein</fullName>
    </submittedName>
</protein>
<feature type="transmembrane region" description="Helical" evidence="6">
    <location>
        <begin position="158"/>
        <end position="178"/>
    </location>
</feature>
<evidence type="ECO:0000313" key="9">
    <source>
        <dbReference type="Proteomes" id="UP000824135"/>
    </source>
</evidence>
<evidence type="ECO:0000259" key="7">
    <source>
        <dbReference type="Pfam" id="PF04932"/>
    </source>
</evidence>
<dbReference type="PANTHER" id="PTHR37422:SF23">
    <property type="entry name" value="TEICHURONIC ACID BIOSYNTHESIS PROTEIN TUAE"/>
    <property type="match status" value="1"/>
</dbReference>
<dbReference type="AlphaFoldDB" id="A0A9D1Z725"/>
<evidence type="ECO:0000256" key="5">
    <source>
        <dbReference type="SAM" id="MobiDB-lite"/>
    </source>
</evidence>
<evidence type="ECO:0000313" key="8">
    <source>
        <dbReference type="EMBL" id="HIY77647.1"/>
    </source>
</evidence>
<evidence type="ECO:0000256" key="6">
    <source>
        <dbReference type="SAM" id="Phobius"/>
    </source>
</evidence>
<feature type="region of interest" description="Disordered" evidence="5">
    <location>
        <begin position="470"/>
        <end position="489"/>
    </location>
</feature>
<feature type="transmembrane region" description="Helical" evidence="6">
    <location>
        <begin position="190"/>
        <end position="212"/>
    </location>
</feature>
<dbReference type="Proteomes" id="UP000824135">
    <property type="component" value="Unassembled WGS sequence"/>
</dbReference>
<feature type="domain" description="O-antigen ligase-related" evidence="7">
    <location>
        <begin position="265"/>
        <end position="404"/>
    </location>
</feature>
<feature type="transmembrane region" description="Helical" evidence="6">
    <location>
        <begin position="232"/>
        <end position="251"/>
    </location>
</feature>
<dbReference type="EMBL" id="DXCO01000009">
    <property type="protein sequence ID" value="HIY77647.1"/>
    <property type="molecule type" value="Genomic_DNA"/>
</dbReference>
<keyword evidence="8" id="KW-0436">Ligase</keyword>
<dbReference type="InterPro" id="IPR051533">
    <property type="entry name" value="WaaL-like"/>
</dbReference>
<feature type="transmembrane region" description="Helical" evidence="6">
    <location>
        <begin position="29"/>
        <end position="56"/>
    </location>
</feature>
<reference evidence="8" key="1">
    <citation type="journal article" date="2021" name="PeerJ">
        <title>Extensive microbial diversity within the chicken gut microbiome revealed by metagenomics and culture.</title>
        <authorList>
            <person name="Gilroy R."/>
            <person name="Ravi A."/>
            <person name="Getino M."/>
            <person name="Pursley I."/>
            <person name="Horton D.L."/>
            <person name="Alikhan N.F."/>
            <person name="Baker D."/>
            <person name="Gharbi K."/>
            <person name="Hall N."/>
            <person name="Watson M."/>
            <person name="Adriaenssens E.M."/>
            <person name="Foster-Nyarko E."/>
            <person name="Jarju S."/>
            <person name="Secka A."/>
            <person name="Antonio M."/>
            <person name="Oren A."/>
            <person name="Chaudhuri R.R."/>
            <person name="La Ragione R."/>
            <person name="Hildebrand F."/>
            <person name="Pallen M.J."/>
        </authorList>
    </citation>
    <scope>NUCLEOTIDE SEQUENCE</scope>
    <source>
        <strain evidence="8">CHK199-9574</strain>
    </source>
</reference>
<evidence type="ECO:0000256" key="3">
    <source>
        <dbReference type="ARBA" id="ARBA00022989"/>
    </source>
</evidence>
<feature type="transmembrane region" description="Helical" evidence="6">
    <location>
        <begin position="303"/>
        <end position="323"/>
    </location>
</feature>
<accession>A0A9D1Z725</accession>
<evidence type="ECO:0000256" key="1">
    <source>
        <dbReference type="ARBA" id="ARBA00004141"/>
    </source>
</evidence>
<name>A0A9D1Z725_9FIRM</name>
<keyword evidence="2 6" id="KW-0812">Transmembrane</keyword>
<evidence type="ECO:0000256" key="2">
    <source>
        <dbReference type="ARBA" id="ARBA00022692"/>
    </source>
</evidence>
<comment type="subcellular location">
    <subcellularLocation>
        <location evidence="1">Membrane</location>
        <topology evidence="1">Multi-pass membrane protein</topology>
    </subcellularLocation>
</comment>
<feature type="compositionally biased region" description="Basic and acidic residues" evidence="5">
    <location>
        <begin position="470"/>
        <end position="482"/>
    </location>
</feature>
<feature type="transmembrane region" description="Helical" evidence="6">
    <location>
        <begin position="421"/>
        <end position="437"/>
    </location>
</feature>
<dbReference type="GO" id="GO:0016020">
    <property type="term" value="C:membrane"/>
    <property type="evidence" value="ECO:0007669"/>
    <property type="project" value="UniProtKB-SubCell"/>
</dbReference>
<dbReference type="InterPro" id="IPR007016">
    <property type="entry name" value="O-antigen_ligase-rel_domated"/>
</dbReference>
<keyword evidence="4 6" id="KW-0472">Membrane</keyword>
<dbReference type="Pfam" id="PF04932">
    <property type="entry name" value="Wzy_C"/>
    <property type="match status" value="1"/>
</dbReference>
<organism evidence="8 9">
    <name type="scientific">Candidatus Borkfalkia excrementavium</name>
    <dbReference type="NCBI Taxonomy" id="2838505"/>
    <lineage>
        <taxon>Bacteria</taxon>
        <taxon>Bacillati</taxon>
        <taxon>Bacillota</taxon>
        <taxon>Clostridia</taxon>
        <taxon>Christensenellales</taxon>
        <taxon>Christensenellaceae</taxon>
        <taxon>Candidatus Borkfalkia</taxon>
    </lineage>
</organism>
<feature type="transmembrane region" description="Helical" evidence="6">
    <location>
        <begin position="97"/>
        <end position="116"/>
    </location>
</feature>
<dbReference type="GO" id="GO:0016874">
    <property type="term" value="F:ligase activity"/>
    <property type="evidence" value="ECO:0007669"/>
    <property type="project" value="UniProtKB-KW"/>
</dbReference>
<reference evidence="8" key="2">
    <citation type="submission" date="2021-04" db="EMBL/GenBank/DDBJ databases">
        <authorList>
            <person name="Gilroy R."/>
        </authorList>
    </citation>
    <scope>NUCLEOTIDE SEQUENCE</scope>
    <source>
        <strain evidence="8">CHK199-9574</strain>
    </source>
</reference>
<sequence>MLNEKMMRVGEKPVLRHILQFFDGNYYPLIYAVLVLVCSFAGFELALFAVTAAIILFTTLFSKDTKSLIVPLVLVVYGMSQRHTPQPPFSSDYLNRPYFLITTGCLLALVFAATIFRMIAYKGQGNVFKTRTKARWGLFAMGAVLVLNGVFYSGYTIANLICGIAIALSFVYFYIYFYNTMEWKKDTAQYVARILVIACAVILIQLADIFLFDGAVKDGSIDKSALVLGWGMSNNIGGMLAMFMPACFYLAYKDKFGIFYYIFGFVVFGGVVLTLSRTSVLVGAAALLACMILLSIKGRHVRFVRVFNLVCVAAAVILCIVFADKLGQIFRHYIERGMDDSGRWEIWESGVKNFLRAPIFGVGFCTPIAPDWSYHIENWIFPDMYHNTYVQMLACCGIFGVAAYTFHIVQGLILVFKKPTAERLFFFFVIAVLSVMSMADNHLFHIFPTLVYSMLIALCEKNSESVQDKKEVAKHEECERSPQDSGVCS</sequence>
<evidence type="ECO:0000256" key="4">
    <source>
        <dbReference type="ARBA" id="ARBA00023136"/>
    </source>
</evidence>
<keyword evidence="3 6" id="KW-1133">Transmembrane helix</keyword>